<feature type="non-terminal residue" evidence="3">
    <location>
        <position position="169"/>
    </location>
</feature>
<feature type="region of interest" description="Disordered" evidence="1">
    <location>
        <begin position="28"/>
        <end position="47"/>
    </location>
</feature>
<proteinExistence type="predicted"/>
<dbReference type="Proteomes" id="UP000419138">
    <property type="component" value="Unassembled WGS sequence"/>
</dbReference>
<feature type="signal peptide" evidence="2">
    <location>
        <begin position="1"/>
        <end position="27"/>
    </location>
</feature>
<accession>A0A646KIU2</accession>
<evidence type="ECO:0008006" key="5">
    <source>
        <dbReference type="Google" id="ProtNLM"/>
    </source>
</evidence>
<dbReference type="RefSeq" id="WP_194292064.1">
    <property type="nucleotide sequence ID" value="NZ_VCLA01000145.1"/>
</dbReference>
<evidence type="ECO:0000256" key="1">
    <source>
        <dbReference type="SAM" id="MobiDB-lite"/>
    </source>
</evidence>
<protein>
    <recommendedName>
        <fullName evidence="5">Lipoprotein</fullName>
    </recommendedName>
</protein>
<comment type="caution">
    <text evidence="3">The sequence shown here is derived from an EMBL/GenBank/DDBJ whole genome shotgun (WGS) entry which is preliminary data.</text>
</comment>
<dbReference type="AlphaFoldDB" id="A0A646KIU2"/>
<evidence type="ECO:0000313" key="3">
    <source>
        <dbReference type="EMBL" id="MQT01981.1"/>
    </source>
</evidence>
<keyword evidence="4" id="KW-1185">Reference proteome</keyword>
<sequence length="169" mass="15811">MRAICAAFAAVLSATTALTLAAPAATAAPGGGDGKAEGRATPLFTASPSTVAPGGRVSLSASGCNTTATASSGVFEAVTIRPGTSSVATVYADARPGAQYSVQFTCGSQRGSFNLAIAGGSSTPTISSTAAVSAPAAVSATASATPEGVRGGLGGSVGEADAGQIAIGA</sequence>
<evidence type="ECO:0000256" key="2">
    <source>
        <dbReference type="SAM" id="SignalP"/>
    </source>
</evidence>
<gene>
    <name evidence="3" type="ORF">FF041_17705</name>
</gene>
<keyword evidence="2" id="KW-0732">Signal</keyword>
<feature type="chain" id="PRO_5025013291" description="Lipoprotein" evidence="2">
    <location>
        <begin position="28"/>
        <end position="169"/>
    </location>
</feature>
<reference evidence="3 4" key="1">
    <citation type="submission" date="2019-05" db="EMBL/GenBank/DDBJ databases">
        <title>Comparative genomics and metabolomics analyses of clavulanic acid producing Streptomyces species provides insight into specialized metabolism and evolution of beta-lactam biosynthetic gene clusters.</title>
        <authorList>
            <person name="Moore M.A."/>
            <person name="Cruz-Morales P."/>
            <person name="Barona Gomez F."/>
            <person name="Kapil T."/>
        </authorList>
    </citation>
    <scope>NUCLEOTIDE SEQUENCE [LARGE SCALE GENOMIC DNA]</scope>
    <source>
        <strain evidence="3 4">NRRL 5741</strain>
    </source>
</reference>
<evidence type="ECO:0000313" key="4">
    <source>
        <dbReference type="Proteomes" id="UP000419138"/>
    </source>
</evidence>
<dbReference type="EMBL" id="VCLA01000145">
    <property type="protein sequence ID" value="MQT01981.1"/>
    <property type="molecule type" value="Genomic_DNA"/>
</dbReference>
<organism evidence="3 4">
    <name type="scientific">Streptomyces jumonjinensis</name>
    <dbReference type="NCBI Taxonomy" id="1945"/>
    <lineage>
        <taxon>Bacteria</taxon>
        <taxon>Bacillati</taxon>
        <taxon>Actinomycetota</taxon>
        <taxon>Actinomycetes</taxon>
        <taxon>Kitasatosporales</taxon>
        <taxon>Streptomycetaceae</taxon>
        <taxon>Streptomyces</taxon>
    </lineage>
</organism>
<name>A0A646KIU2_STRJU</name>